<keyword evidence="2" id="KW-1185">Reference proteome</keyword>
<dbReference type="AlphaFoldDB" id="A0A8J4UQV4"/>
<evidence type="ECO:0000313" key="1">
    <source>
        <dbReference type="EMBL" id="KAF5900470.1"/>
    </source>
</evidence>
<gene>
    <name evidence="1" type="ORF">DAT39_009790</name>
</gene>
<accession>A0A8J4UQV4</accession>
<comment type="caution">
    <text evidence="1">The sequence shown here is derived from an EMBL/GenBank/DDBJ whole genome shotgun (WGS) entry which is preliminary data.</text>
</comment>
<protein>
    <submittedName>
        <fullName evidence="1">Uncharacterized protein</fullName>
    </submittedName>
</protein>
<evidence type="ECO:0000313" key="2">
    <source>
        <dbReference type="Proteomes" id="UP000727407"/>
    </source>
</evidence>
<proteinExistence type="predicted"/>
<sequence length="140" mass="16412">MRVWRRCTRAVDQSEGLRGVWLELESVVFEMFLSTGPLYCIFQNLDTVQEVDLGLYRRYEFITIKSRKLLTFCAFLIGKFYQEDLRDILRSKEPAEDGFHFTLGGGNPGSPTCRFNYNRAGKENWRQQVITQRLPGAYRL</sequence>
<dbReference type="EMBL" id="QNUK01000134">
    <property type="protein sequence ID" value="KAF5900470.1"/>
    <property type="molecule type" value="Genomic_DNA"/>
</dbReference>
<dbReference type="Proteomes" id="UP000727407">
    <property type="component" value="Unassembled WGS sequence"/>
</dbReference>
<organism evidence="1 2">
    <name type="scientific">Clarias magur</name>
    <name type="common">Asian catfish</name>
    <name type="synonym">Macropteronotus magur</name>
    <dbReference type="NCBI Taxonomy" id="1594786"/>
    <lineage>
        <taxon>Eukaryota</taxon>
        <taxon>Metazoa</taxon>
        <taxon>Chordata</taxon>
        <taxon>Craniata</taxon>
        <taxon>Vertebrata</taxon>
        <taxon>Euteleostomi</taxon>
        <taxon>Actinopterygii</taxon>
        <taxon>Neopterygii</taxon>
        <taxon>Teleostei</taxon>
        <taxon>Ostariophysi</taxon>
        <taxon>Siluriformes</taxon>
        <taxon>Clariidae</taxon>
        <taxon>Clarias</taxon>
    </lineage>
</organism>
<name>A0A8J4UQV4_CLAMG</name>
<reference evidence="1" key="1">
    <citation type="submission" date="2020-07" db="EMBL/GenBank/DDBJ databases">
        <title>Clarias magur genome sequencing, assembly and annotation.</title>
        <authorList>
            <person name="Kushwaha B."/>
            <person name="Kumar R."/>
            <person name="Das P."/>
            <person name="Joshi C.G."/>
            <person name="Kumar D."/>
            <person name="Nagpure N.S."/>
            <person name="Pandey M."/>
            <person name="Agarwal S."/>
            <person name="Srivastava S."/>
            <person name="Singh M."/>
            <person name="Sahoo L."/>
            <person name="Jayasankar P."/>
            <person name="Meher P.K."/>
            <person name="Koringa P.G."/>
            <person name="Iquebal M.A."/>
            <person name="Das S.P."/>
            <person name="Bit A."/>
            <person name="Patnaik S."/>
            <person name="Patel N."/>
            <person name="Shah T.M."/>
            <person name="Hinsu A."/>
            <person name="Jena J.K."/>
        </authorList>
    </citation>
    <scope>NUCLEOTIDE SEQUENCE</scope>
    <source>
        <strain evidence="1">CIFAMagur01</strain>
        <tissue evidence="1">Testis</tissue>
    </source>
</reference>